<evidence type="ECO:0000313" key="1">
    <source>
        <dbReference type="EnsemblPlants" id="OB08G25970.1"/>
    </source>
</evidence>
<accession>J3MU16</accession>
<sequence>MHCLFRPHLLIHHTPLNHTYMQQTNLTFSLSTIQALSCMSTYTYVQASRSTLHATTQTWPPLQASNVTVSKQTLARRMWRNREK</sequence>
<proteinExistence type="predicted"/>
<evidence type="ECO:0000313" key="2">
    <source>
        <dbReference type="Proteomes" id="UP000006038"/>
    </source>
</evidence>
<keyword evidence="2" id="KW-1185">Reference proteome</keyword>
<dbReference type="Proteomes" id="UP000006038">
    <property type="component" value="Chromosome 8"/>
</dbReference>
<reference evidence="1" key="2">
    <citation type="submission" date="2013-04" db="UniProtKB">
        <authorList>
            <consortium name="EnsemblPlants"/>
        </authorList>
    </citation>
    <scope>IDENTIFICATION</scope>
</reference>
<name>J3MU16_ORYBR</name>
<dbReference type="EnsemblPlants" id="OB08G25970.1">
    <property type="protein sequence ID" value="OB08G25970.1"/>
    <property type="gene ID" value="OB08G25970"/>
</dbReference>
<dbReference type="AlphaFoldDB" id="J3MU16"/>
<dbReference type="Gramene" id="OB08G25970.1">
    <property type="protein sequence ID" value="OB08G25970.1"/>
    <property type="gene ID" value="OB08G25970"/>
</dbReference>
<dbReference type="HOGENOM" id="CLU_2531111_0_0_1"/>
<reference evidence="1" key="1">
    <citation type="journal article" date="2013" name="Nat. Commun.">
        <title>Whole-genome sequencing of Oryza brachyantha reveals mechanisms underlying Oryza genome evolution.</title>
        <authorList>
            <person name="Chen J."/>
            <person name="Huang Q."/>
            <person name="Gao D."/>
            <person name="Wang J."/>
            <person name="Lang Y."/>
            <person name="Liu T."/>
            <person name="Li B."/>
            <person name="Bai Z."/>
            <person name="Luis Goicoechea J."/>
            <person name="Liang C."/>
            <person name="Chen C."/>
            <person name="Zhang W."/>
            <person name="Sun S."/>
            <person name="Liao Y."/>
            <person name="Zhang X."/>
            <person name="Yang L."/>
            <person name="Song C."/>
            <person name="Wang M."/>
            <person name="Shi J."/>
            <person name="Liu G."/>
            <person name="Liu J."/>
            <person name="Zhou H."/>
            <person name="Zhou W."/>
            <person name="Yu Q."/>
            <person name="An N."/>
            <person name="Chen Y."/>
            <person name="Cai Q."/>
            <person name="Wang B."/>
            <person name="Liu B."/>
            <person name="Min J."/>
            <person name="Huang Y."/>
            <person name="Wu H."/>
            <person name="Li Z."/>
            <person name="Zhang Y."/>
            <person name="Yin Y."/>
            <person name="Song W."/>
            <person name="Jiang J."/>
            <person name="Jackson S.A."/>
            <person name="Wing R.A."/>
            <person name="Wang J."/>
            <person name="Chen M."/>
        </authorList>
    </citation>
    <scope>NUCLEOTIDE SEQUENCE [LARGE SCALE GENOMIC DNA]</scope>
    <source>
        <strain evidence="1">cv. IRGC 101232</strain>
    </source>
</reference>
<organism evidence="1">
    <name type="scientific">Oryza brachyantha</name>
    <name type="common">malo sina</name>
    <dbReference type="NCBI Taxonomy" id="4533"/>
    <lineage>
        <taxon>Eukaryota</taxon>
        <taxon>Viridiplantae</taxon>
        <taxon>Streptophyta</taxon>
        <taxon>Embryophyta</taxon>
        <taxon>Tracheophyta</taxon>
        <taxon>Spermatophyta</taxon>
        <taxon>Magnoliopsida</taxon>
        <taxon>Liliopsida</taxon>
        <taxon>Poales</taxon>
        <taxon>Poaceae</taxon>
        <taxon>BOP clade</taxon>
        <taxon>Oryzoideae</taxon>
        <taxon>Oryzeae</taxon>
        <taxon>Oryzinae</taxon>
        <taxon>Oryza</taxon>
    </lineage>
</organism>
<protein>
    <submittedName>
        <fullName evidence="1">Uncharacterized protein</fullName>
    </submittedName>
</protein>